<proteinExistence type="predicted"/>
<dbReference type="STRING" id="4999.A0A1Y1UAW0"/>
<dbReference type="Proteomes" id="UP000193218">
    <property type="component" value="Unassembled WGS sequence"/>
</dbReference>
<evidence type="ECO:0000259" key="1">
    <source>
        <dbReference type="Pfam" id="PF11788"/>
    </source>
</evidence>
<dbReference type="AlphaFoldDB" id="A0A1Y1UAW0"/>
<comment type="caution">
    <text evidence="2">The sequence shown here is derived from an EMBL/GenBank/DDBJ whole genome shotgun (WGS) entry which is preliminary data.</text>
</comment>
<evidence type="ECO:0000313" key="2">
    <source>
        <dbReference type="EMBL" id="ORX34215.1"/>
    </source>
</evidence>
<dbReference type="Pfam" id="PF11788">
    <property type="entry name" value="MRP-L46"/>
    <property type="match status" value="1"/>
</dbReference>
<dbReference type="FunCoup" id="A0A1Y1UAW0">
    <property type="interactions" value="51"/>
</dbReference>
<dbReference type="InterPro" id="IPR021757">
    <property type="entry name" value="Ribosomal_mL46_N"/>
</dbReference>
<organism evidence="2 3">
    <name type="scientific">Kockovaella imperatae</name>
    <dbReference type="NCBI Taxonomy" id="4999"/>
    <lineage>
        <taxon>Eukaryota</taxon>
        <taxon>Fungi</taxon>
        <taxon>Dikarya</taxon>
        <taxon>Basidiomycota</taxon>
        <taxon>Agaricomycotina</taxon>
        <taxon>Tremellomycetes</taxon>
        <taxon>Tremellales</taxon>
        <taxon>Cuniculitremaceae</taxon>
        <taxon>Kockovaella</taxon>
    </lineage>
</organism>
<feature type="domain" description="Large ribosomal subunit protein mL46 N-terminal" evidence="1">
    <location>
        <begin position="8"/>
        <end position="70"/>
    </location>
</feature>
<gene>
    <name evidence="2" type="ORF">BD324DRAFT_583915</name>
</gene>
<evidence type="ECO:0000313" key="3">
    <source>
        <dbReference type="Proteomes" id="UP000193218"/>
    </source>
</evidence>
<dbReference type="PANTHER" id="PTHR13124">
    <property type="entry name" value="39S RIBOSOMAL PROTEIN L46, MITOCHONDRIAL PRECURSOR-RELATED"/>
    <property type="match status" value="1"/>
</dbReference>
<dbReference type="PANTHER" id="PTHR13124:SF12">
    <property type="entry name" value="LARGE RIBOSOMAL SUBUNIT PROTEIN ML46"/>
    <property type="match status" value="1"/>
</dbReference>
<dbReference type="Gene3D" id="3.90.79.10">
    <property type="entry name" value="Nucleoside Triphosphate Pyrophosphohydrolase"/>
    <property type="match status" value="1"/>
</dbReference>
<feature type="non-terminal residue" evidence="2">
    <location>
        <position position="1"/>
    </location>
</feature>
<dbReference type="GO" id="GO:0005762">
    <property type="term" value="C:mitochondrial large ribosomal subunit"/>
    <property type="evidence" value="ECO:0007669"/>
    <property type="project" value="TreeGrafter"/>
</dbReference>
<sequence>SSSIPPPLRASLILSRHPLIRRTPSTLELTYHAHSSALRRAISNPVPENVYFSKGSLAHRRFQKAEYEREKEAFGAAIAGTPPAVGDIPPERPLEILERDHWAKLDAERGERSLERHPDQEIFCLIKEKESKKWEFPTRTLKENDSLHTAAEQITGVGGILDGQTMDTWLVTKKPVGLTQKDGQRTFYLRSHILGGEPKLSSSGPWSDLAWLNLSELEERLKAQGDEPLWDGVKAIFGVPKIPTSELGFDEASLEV</sequence>
<dbReference type="InParanoid" id="A0A1Y1UAW0"/>
<dbReference type="EMBL" id="NBSH01000015">
    <property type="protein sequence ID" value="ORX34215.1"/>
    <property type="molecule type" value="Genomic_DNA"/>
</dbReference>
<dbReference type="OrthoDB" id="414075at2759"/>
<dbReference type="GeneID" id="33555453"/>
<dbReference type="RefSeq" id="XP_021868493.1">
    <property type="nucleotide sequence ID" value="XM_022013645.1"/>
</dbReference>
<dbReference type="GO" id="GO:0003735">
    <property type="term" value="F:structural constituent of ribosome"/>
    <property type="evidence" value="ECO:0007669"/>
    <property type="project" value="InterPro"/>
</dbReference>
<reference evidence="2 3" key="1">
    <citation type="submission" date="2017-03" db="EMBL/GenBank/DDBJ databases">
        <title>Widespread Adenine N6-methylation of Active Genes in Fungi.</title>
        <authorList>
            <consortium name="DOE Joint Genome Institute"/>
            <person name="Mondo S.J."/>
            <person name="Dannebaum R.O."/>
            <person name="Kuo R.C."/>
            <person name="Louie K.B."/>
            <person name="Bewick A.J."/>
            <person name="Labutti K."/>
            <person name="Haridas S."/>
            <person name="Kuo A."/>
            <person name="Salamov A."/>
            <person name="Ahrendt S.R."/>
            <person name="Lau R."/>
            <person name="Bowen B.P."/>
            <person name="Lipzen A."/>
            <person name="Sullivan W."/>
            <person name="Andreopoulos W.B."/>
            <person name="Clum A."/>
            <person name="Lindquist E."/>
            <person name="Daum C."/>
            <person name="Northen T.R."/>
            <person name="Ramamoorthy G."/>
            <person name="Schmitz R.J."/>
            <person name="Gryganskyi A."/>
            <person name="Culley D."/>
            <person name="Magnuson J."/>
            <person name="James T.Y."/>
            <person name="O'Malley M.A."/>
            <person name="Stajich J.E."/>
            <person name="Spatafora J.W."/>
            <person name="Visel A."/>
            <person name="Grigoriev I.V."/>
        </authorList>
    </citation>
    <scope>NUCLEOTIDE SEQUENCE [LARGE SCALE GENOMIC DNA]</scope>
    <source>
        <strain evidence="2 3">NRRL Y-17943</strain>
    </source>
</reference>
<dbReference type="InterPro" id="IPR040008">
    <property type="entry name" value="Ribosomal_mL46"/>
</dbReference>
<keyword evidence="3" id="KW-1185">Reference proteome</keyword>
<name>A0A1Y1UAW0_9TREE</name>
<protein>
    <recommendedName>
        <fullName evidence="1">Large ribosomal subunit protein mL46 N-terminal domain-containing protein</fullName>
    </recommendedName>
</protein>
<accession>A0A1Y1UAW0</accession>